<feature type="transmembrane region" description="Helical" evidence="7">
    <location>
        <begin position="67"/>
        <end position="85"/>
    </location>
</feature>
<dbReference type="RefSeq" id="WP_104518950.1">
    <property type="nucleotide sequence ID" value="NZ_NHRY01000114.1"/>
</dbReference>
<keyword evidence="4 7" id="KW-0812">Transmembrane</keyword>
<evidence type="ECO:0000313" key="8">
    <source>
        <dbReference type="EMBL" id="PPQ34343.1"/>
    </source>
</evidence>
<gene>
    <name evidence="8" type="ORF">CCS01_11265</name>
</gene>
<keyword evidence="9" id="KW-1185">Reference proteome</keyword>
<name>A0A2S6NI92_RHOGL</name>
<dbReference type="PRINTS" id="PR00953">
    <property type="entry name" value="TYPE3IMRPROT"/>
</dbReference>
<keyword evidence="6 7" id="KW-0472">Membrane</keyword>
<evidence type="ECO:0000256" key="1">
    <source>
        <dbReference type="ARBA" id="ARBA00004651"/>
    </source>
</evidence>
<dbReference type="GO" id="GO:0005886">
    <property type="term" value="C:plasma membrane"/>
    <property type="evidence" value="ECO:0007669"/>
    <property type="project" value="UniProtKB-SubCell"/>
</dbReference>
<feature type="transmembrane region" description="Helical" evidence="7">
    <location>
        <begin position="123"/>
        <end position="156"/>
    </location>
</feature>
<dbReference type="Pfam" id="PF01311">
    <property type="entry name" value="Bac_export_1"/>
    <property type="match status" value="1"/>
</dbReference>
<organism evidence="8 9">
    <name type="scientific">Rhodopila globiformis</name>
    <name type="common">Rhodopseudomonas globiformis</name>
    <dbReference type="NCBI Taxonomy" id="1071"/>
    <lineage>
        <taxon>Bacteria</taxon>
        <taxon>Pseudomonadati</taxon>
        <taxon>Pseudomonadota</taxon>
        <taxon>Alphaproteobacteria</taxon>
        <taxon>Acetobacterales</taxon>
        <taxon>Acetobacteraceae</taxon>
        <taxon>Rhodopila</taxon>
    </lineage>
</organism>
<dbReference type="EMBL" id="NHRY01000114">
    <property type="protein sequence ID" value="PPQ34343.1"/>
    <property type="molecule type" value="Genomic_DNA"/>
</dbReference>
<dbReference type="PANTHER" id="PTHR30065">
    <property type="entry name" value="FLAGELLAR BIOSYNTHETIC PROTEIN FLIR"/>
    <property type="match status" value="1"/>
</dbReference>
<dbReference type="Proteomes" id="UP000239724">
    <property type="component" value="Unassembled WGS sequence"/>
</dbReference>
<dbReference type="OrthoDB" id="9779817at2"/>
<feature type="transmembrane region" description="Helical" evidence="7">
    <location>
        <begin position="35"/>
        <end position="55"/>
    </location>
</feature>
<feature type="transmembrane region" description="Helical" evidence="7">
    <location>
        <begin position="176"/>
        <end position="200"/>
    </location>
</feature>
<evidence type="ECO:0000256" key="6">
    <source>
        <dbReference type="ARBA" id="ARBA00023136"/>
    </source>
</evidence>
<evidence type="ECO:0008006" key="10">
    <source>
        <dbReference type="Google" id="ProtNLM"/>
    </source>
</evidence>
<comment type="subcellular location">
    <subcellularLocation>
        <location evidence="1">Cell membrane</location>
        <topology evidence="1">Multi-pass membrane protein</topology>
    </subcellularLocation>
</comment>
<dbReference type="PANTHER" id="PTHR30065:SF8">
    <property type="entry name" value="FLAGELLAR BIOSYNTHETIC PROTEIN FLIR"/>
    <property type="match status" value="1"/>
</dbReference>
<evidence type="ECO:0000313" key="9">
    <source>
        <dbReference type="Proteomes" id="UP000239724"/>
    </source>
</evidence>
<feature type="transmembrane region" description="Helical" evidence="7">
    <location>
        <begin position="212"/>
        <end position="239"/>
    </location>
</feature>
<keyword evidence="3" id="KW-1003">Cell membrane</keyword>
<keyword evidence="5 7" id="KW-1133">Transmembrane helix</keyword>
<evidence type="ECO:0000256" key="2">
    <source>
        <dbReference type="ARBA" id="ARBA00009772"/>
    </source>
</evidence>
<sequence>MDWTSLLCWAPVFALVLARVGATMALLPGLGESAAPAIVRIGLALSITILLLPVAQPLTPPVPDSGLAMALMVAGEVVTGLWFGWVARMIVLALPIGAQIIAYLIGLSNVLQPDAELGAQSTALGVLFELAAPMLILVSGLYVLPLQALAGLFTLIPPGHMLPGGDGAQVALQTVGTAFALALQLASPFVVASVVWNVAVGQIARVGGRMQIYFVAMPAQILGGLALLMLTGSTIILVWRDKAESVLGLLPGSP</sequence>
<dbReference type="InterPro" id="IPR002010">
    <property type="entry name" value="T3SS_IM_R"/>
</dbReference>
<proteinExistence type="inferred from homology"/>
<feature type="transmembrane region" description="Helical" evidence="7">
    <location>
        <begin position="91"/>
        <end position="111"/>
    </location>
</feature>
<evidence type="ECO:0000256" key="5">
    <source>
        <dbReference type="ARBA" id="ARBA00022989"/>
    </source>
</evidence>
<dbReference type="GO" id="GO:0006605">
    <property type="term" value="P:protein targeting"/>
    <property type="evidence" value="ECO:0007669"/>
    <property type="project" value="InterPro"/>
</dbReference>
<comment type="caution">
    <text evidence="8">The sequence shown here is derived from an EMBL/GenBank/DDBJ whole genome shotgun (WGS) entry which is preliminary data.</text>
</comment>
<accession>A0A2S6NI92</accession>
<reference evidence="8 9" key="1">
    <citation type="journal article" date="2018" name="Arch. Microbiol.">
        <title>New insights into the metabolic potential of the phototrophic purple bacterium Rhodopila globiformis DSM 161(T) from its draft genome sequence and evidence for a vanadium-dependent nitrogenase.</title>
        <authorList>
            <person name="Imhoff J.F."/>
            <person name="Rahn T."/>
            <person name="Kunzel S."/>
            <person name="Neulinger S.C."/>
        </authorList>
    </citation>
    <scope>NUCLEOTIDE SEQUENCE [LARGE SCALE GENOMIC DNA]</scope>
    <source>
        <strain evidence="8 9">DSM 161</strain>
    </source>
</reference>
<evidence type="ECO:0000256" key="4">
    <source>
        <dbReference type="ARBA" id="ARBA00022692"/>
    </source>
</evidence>
<dbReference type="AlphaFoldDB" id="A0A2S6NI92"/>
<evidence type="ECO:0000256" key="3">
    <source>
        <dbReference type="ARBA" id="ARBA00022475"/>
    </source>
</evidence>
<protein>
    <recommendedName>
        <fullName evidence="10">Flagellar biosynthesis protein FliR</fullName>
    </recommendedName>
</protein>
<evidence type="ECO:0000256" key="7">
    <source>
        <dbReference type="SAM" id="Phobius"/>
    </source>
</evidence>
<comment type="similarity">
    <text evidence="2">Belongs to the FliR/MopE/SpaR family.</text>
</comment>